<protein>
    <submittedName>
        <fullName evidence="3">Uncharacterized protein</fullName>
    </submittedName>
</protein>
<evidence type="ECO:0000256" key="1">
    <source>
        <dbReference type="SAM" id="MobiDB-lite"/>
    </source>
</evidence>
<feature type="compositionally biased region" description="Low complexity" evidence="1">
    <location>
        <begin position="291"/>
        <end position="301"/>
    </location>
</feature>
<proteinExistence type="predicted"/>
<accession>A0A430FTC7</accession>
<reference evidence="3 4" key="1">
    <citation type="submission" date="2018-09" db="EMBL/GenBank/DDBJ databases">
        <title>Characterization of the phylogenetic diversity of five novel species belonging to the genus Bifidobacterium.</title>
        <authorList>
            <person name="Lugli G.A."/>
            <person name="Duranti S."/>
            <person name="Milani C."/>
        </authorList>
    </citation>
    <scope>NUCLEOTIDE SEQUENCE [LARGE SCALE GENOMIC DNA]</scope>
    <source>
        <strain evidence="3 4">2036B</strain>
    </source>
</reference>
<keyword evidence="2" id="KW-0812">Transmembrane</keyword>
<feature type="compositionally biased region" description="Polar residues" evidence="1">
    <location>
        <begin position="166"/>
        <end position="179"/>
    </location>
</feature>
<sequence length="362" mass="37590">MKNFFKGLSFSQLFAGALAAVTSFLLSSKIGLAGSVIAVVVSSLVSATSSQVYKNILEESGKKLLKKKKRKFHNTTVDELDKENTQDLPAVDDKTTVLDAATDENKPRSVKSTPIIETEHGEKSSTPGAHESDETTVLDKTSTLDKTSVLNQTTALDKTAVLNAGKNGQNAAHGSTKPTQHAAGVKGLKGAKNGKLSALDRARKAKRMGIIVAVASSLVAVGITAALVLMFTGGKGTDTVVRDAITPTQTPTQTVTPQVNESDLNKSDQKTEPTQKPTHDTKPTPEPSSSPSPSSSSSAKPTPEPSSSPSPTDTKSPSPAPTPTETPSPAPTADGGQTESNNSGANGADQATPNADHMKRTK</sequence>
<feature type="region of interest" description="Disordered" evidence="1">
    <location>
        <begin position="81"/>
        <end position="140"/>
    </location>
</feature>
<feature type="transmembrane region" description="Helical" evidence="2">
    <location>
        <begin position="210"/>
        <end position="231"/>
    </location>
</feature>
<dbReference type="EMBL" id="QXGM01000001">
    <property type="protein sequence ID" value="RSX56111.1"/>
    <property type="molecule type" value="Genomic_DNA"/>
</dbReference>
<gene>
    <name evidence="3" type="ORF">D2E26_0674</name>
</gene>
<dbReference type="AlphaFoldDB" id="A0A430FTC7"/>
<keyword evidence="2" id="KW-1133">Transmembrane helix</keyword>
<feature type="region of interest" description="Disordered" evidence="1">
    <location>
        <begin position="166"/>
        <end position="189"/>
    </location>
</feature>
<dbReference type="RefSeq" id="WP_125963256.1">
    <property type="nucleotide sequence ID" value="NZ_QXGM01000001.1"/>
</dbReference>
<organism evidence="3 4">
    <name type="scientific">Bifidobacterium dolichotidis</name>
    <dbReference type="NCBI Taxonomy" id="2306976"/>
    <lineage>
        <taxon>Bacteria</taxon>
        <taxon>Bacillati</taxon>
        <taxon>Actinomycetota</taxon>
        <taxon>Actinomycetes</taxon>
        <taxon>Bifidobacteriales</taxon>
        <taxon>Bifidobacteriaceae</taxon>
        <taxon>Bifidobacterium</taxon>
    </lineage>
</organism>
<evidence type="ECO:0000313" key="4">
    <source>
        <dbReference type="Proteomes" id="UP000287609"/>
    </source>
</evidence>
<comment type="caution">
    <text evidence="3">The sequence shown here is derived from an EMBL/GenBank/DDBJ whole genome shotgun (WGS) entry which is preliminary data.</text>
</comment>
<feature type="compositionally biased region" description="Polar residues" evidence="1">
    <location>
        <begin position="335"/>
        <end position="353"/>
    </location>
</feature>
<evidence type="ECO:0000256" key="2">
    <source>
        <dbReference type="SAM" id="Phobius"/>
    </source>
</evidence>
<evidence type="ECO:0000313" key="3">
    <source>
        <dbReference type="EMBL" id="RSX56111.1"/>
    </source>
</evidence>
<feature type="transmembrane region" description="Helical" evidence="2">
    <location>
        <begin position="29"/>
        <end position="47"/>
    </location>
</feature>
<name>A0A430FTC7_9BIFI</name>
<dbReference type="Proteomes" id="UP000287609">
    <property type="component" value="Unassembled WGS sequence"/>
</dbReference>
<keyword evidence="2" id="KW-0472">Membrane</keyword>
<feature type="compositionally biased region" description="Low complexity" evidence="1">
    <location>
        <begin position="246"/>
        <end position="259"/>
    </location>
</feature>
<feature type="compositionally biased region" description="Pro residues" evidence="1">
    <location>
        <begin position="318"/>
        <end position="330"/>
    </location>
</feature>
<feature type="compositionally biased region" description="Basic and acidic residues" evidence="1">
    <location>
        <begin position="263"/>
        <end position="283"/>
    </location>
</feature>
<feature type="region of interest" description="Disordered" evidence="1">
    <location>
        <begin position="246"/>
        <end position="362"/>
    </location>
</feature>
<dbReference type="OrthoDB" id="3233179at2"/>
<keyword evidence="4" id="KW-1185">Reference proteome</keyword>